<evidence type="ECO:0000313" key="2">
    <source>
        <dbReference type="EMBL" id="KKR70416.1"/>
    </source>
</evidence>
<name>A0A0G0T6Q7_9BACT</name>
<gene>
    <name evidence="2" type="ORF">UU13_C0006G0018</name>
</gene>
<sequence length="153" mass="17531">MKNTTAIILLAVVFVLGFFILYRDSSKKQKIFIVEEAKEQTAIKQNWESKIDEQASVTVTVTPIDISSDSKEWKFNVLMDTHSVELDQDMLRIAVLVDDKDKEYKPLRWEGAEPGGHHREGVLIFNQIVPSPKSIKLKISSIGEAERNFIWQL</sequence>
<evidence type="ECO:0000313" key="3">
    <source>
        <dbReference type="Proteomes" id="UP000034452"/>
    </source>
</evidence>
<keyword evidence="1" id="KW-0472">Membrane</keyword>
<keyword evidence="1" id="KW-1133">Transmembrane helix</keyword>
<protein>
    <recommendedName>
        <fullName evidence="4">DUF4352 domain-containing protein</fullName>
    </recommendedName>
</protein>
<reference evidence="2 3" key="1">
    <citation type="journal article" date="2015" name="Nature">
        <title>rRNA introns, odd ribosomes, and small enigmatic genomes across a large radiation of phyla.</title>
        <authorList>
            <person name="Brown C.T."/>
            <person name="Hug L.A."/>
            <person name="Thomas B.C."/>
            <person name="Sharon I."/>
            <person name="Castelle C.J."/>
            <person name="Singh A."/>
            <person name="Wilkins M.J."/>
            <person name="Williams K.H."/>
            <person name="Banfield J.F."/>
        </authorList>
    </citation>
    <scope>NUCLEOTIDE SEQUENCE [LARGE SCALE GENOMIC DNA]</scope>
</reference>
<dbReference type="AlphaFoldDB" id="A0A0G0T6Q7"/>
<keyword evidence="1" id="KW-0812">Transmembrane</keyword>
<evidence type="ECO:0008006" key="4">
    <source>
        <dbReference type="Google" id="ProtNLM"/>
    </source>
</evidence>
<organism evidence="2 3">
    <name type="scientific">Candidatus Nomurabacteria bacterium GW2011_GWB1_40_7</name>
    <dbReference type="NCBI Taxonomy" id="1618744"/>
    <lineage>
        <taxon>Bacteria</taxon>
        <taxon>Candidatus Nomuraibacteriota</taxon>
    </lineage>
</organism>
<dbReference type="EMBL" id="LBZL01000006">
    <property type="protein sequence ID" value="KKR70416.1"/>
    <property type="molecule type" value="Genomic_DNA"/>
</dbReference>
<dbReference type="Proteomes" id="UP000034452">
    <property type="component" value="Unassembled WGS sequence"/>
</dbReference>
<accession>A0A0G0T6Q7</accession>
<comment type="caution">
    <text evidence="2">The sequence shown here is derived from an EMBL/GenBank/DDBJ whole genome shotgun (WGS) entry which is preliminary data.</text>
</comment>
<proteinExistence type="predicted"/>
<feature type="transmembrane region" description="Helical" evidence="1">
    <location>
        <begin position="6"/>
        <end position="22"/>
    </location>
</feature>
<evidence type="ECO:0000256" key="1">
    <source>
        <dbReference type="SAM" id="Phobius"/>
    </source>
</evidence>